<dbReference type="EC" id="2.4.1.-" evidence="3"/>
<keyword evidence="1 3" id="KW-0328">Glycosyltransferase</keyword>
<dbReference type="Proteomes" id="UP001186944">
    <property type="component" value="Unassembled WGS sequence"/>
</dbReference>
<dbReference type="GO" id="GO:0005975">
    <property type="term" value="P:carbohydrate metabolic process"/>
    <property type="evidence" value="ECO:0007669"/>
    <property type="project" value="InterPro"/>
</dbReference>
<protein>
    <recommendedName>
        <fullName evidence="3">L-Fucosyltransferase</fullName>
        <ecNumber evidence="3">2.4.1.-</ecNumber>
    </recommendedName>
</protein>
<keyword evidence="5" id="KW-1185">Reference proteome</keyword>
<keyword evidence="3" id="KW-0325">Glycoprotein</keyword>
<dbReference type="CDD" id="cd11301">
    <property type="entry name" value="Fut1_Fut2_like"/>
    <property type="match status" value="1"/>
</dbReference>
<reference evidence="4" key="1">
    <citation type="submission" date="2019-08" db="EMBL/GenBank/DDBJ databases">
        <title>The improved chromosome-level genome for the pearl oyster Pinctada fucata martensii using PacBio sequencing and Hi-C.</title>
        <authorList>
            <person name="Zheng Z."/>
        </authorList>
    </citation>
    <scope>NUCLEOTIDE SEQUENCE</scope>
    <source>
        <strain evidence="4">ZZ-2019</strain>
        <tissue evidence="4">Adductor muscle</tissue>
    </source>
</reference>
<sequence>MKYQGRLGNLLYMYAFHYVYSIQKNVAMVRTGNFDLDRVFVLEEGKFLDESQYNNTFCRCMKFMHDRFDCGYDENITSISDGQSVSFIGYFQSWKYWIEHEHTIRKLFTFQPEVKNSAERQFRKVLESKGWSHETDVFVGIHIRRGDYAKQYLIDFGQKTAPLTYINKAVAIMNNIHKRFSVKYIVFSDNIKWCIRYVRIKQKDVFFVQDNTAAVDMAMMTLTNHSIITAGTFGWWAAFLTNGTTLYYRDIFTKNTLYAEQFPNQDTGDFFPPHWIGID</sequence>
<keyword evidence="3" id="KW-0333">Golgi apparatus</keyword>
<comment type="caution">
    <text evidence="4">The sequence shown here is derived from an EMBL/GenBank/DDBJ whole genome shotgun (WGS) entry which is preliminary data.</text>
</comment>
<evidence type="ECO:0000313" key="5">
    <source>
        <dbReference type="Proteomes" id="UP001186944"/>
    </source>
</evidence>
<dbReference type="AlphaFoldDB" id="A0AA88YQZ1"/>
<accession>A0AA88YQZ1</accession>
<organism evidence="4 5">
    <name type="scientific">Pinctada imbricata</name>
    <name type="common">Atlantic pearl-oyster</name>
    <name type="synonym">Pinctada martensii</name>
    <dbReference type="NCBI Taxonomy" id="66713"/>
    <lineage>
        <taxon>Eukaryota</taxon>
        <taxon>Metazoa</taxon>
        <taxon>Spiralia</taxon>
        <taxon>Lophotrochozoa</taxon>
        <taxon>Mollusca</taxon>
        <taxon>Bivalvia</taxon>
        <taxon>Autobranchia</taxon>
        <taxon>Pteriomorphia</taxon>
        <taxon>Pterioida</taxon>
        <taxon>Pterioidea</taxon>
        <taxon>Pteriidae</taxon>
        <taxon>Pinctada</taxon>
    </lineage>
</organism>
<evidence type="ECO:0000256" key="1">
    <source>
        <dbReference type="ARBA" id="ARBA00022676"/>
    </source>
</evidence>
<keyword evidence="3" id="KW-0735">Signal-anchor</keyword>
<dbReference type="Pfam" id="PF01531">
    <property type="entry name" value="Glyco_transf_11"/>
    <property type="match status" value="1"/>
</dbReference>
<dbReference type="GO" id="GO:0008107">
    <property type="term" value="F:galactoside 2-alpha-L-fucosyltransferase activity"/>
    <property type="evidence" value="ECO:0007669"/>
    <property type="project" value="InterPro"/>
</dbReference>
<comment type="subcellular location">
    <subcellularLocation>
        <location evidence="3">Golgi apparatus</location>
        <location evidence="3">Golgi stack membrane</location>
        <topology evidence="3">Single-pass type II membrane protein</topology>
    </subcellularLocation>
</comment>
<evidence type="ECO:0000256" key="3">
    <source>
        <dbReference type="RuleBase" id="RU363129"/>
    </source>
</evidence>
<keyword evidence="2 3" id="KW-0808">Transferase</keyword>
<dbReference type="InterPro" id="IPR002516">
    <property type="entry name" value="Glyco_trans_11"/>
</dbReference>
<comment type="similarity">
    <text evidence="3">Belongs to the glycosyltransferase 11 family.</text>
</comment>
<keyword evidence="3" id="KW-0812">Transmembrane</keyword>
<name>A0AA88YQZ1_PINIB</name>
<dbReference type="GO" id="GO:0032580">
    <property type="term" value="C:Golgi cisterna membrane"/>
    <property type="evidence" value="ECO:0007669"/>
    <property type="project" value="UniProtKB-SubCell"/>
</dbReference>
<evidence type="ECO:0000256" key="2">
    <source>
        <dbReference type="ARBA" id="ARBA00022679"/>
    </source>
</evidence>
<dbReference type="EMBL" id="VSWD01000004">
    <property type="protein sequence ID" value="KAK3104997.1"/>
    <property type="molecule type" value="Genomic_DNA"/>
</dbReference>
<gene>
    <name evidence="4" type="ORF">FSP39_014893</name>
</gene>
<dbReference type="PANTHER" id="PTHR11927:SF9">
    <property type="entry name" value="L-FUCOSYLTRANSFERASE"/>
    <property type="match status" value="1"/>
</dbReference>
<dbReference type="PANTHER" id="PTHR11927">
    <property type="entry name" value="GALACTOSIDE 2-L-FUCOSYLTRANSFERASE"/>
    <property type="match status" value="1"/>
</dbReference>
<comment type="pathway">
    <text evidence="3">Protein modification; protein glycosylation.</text>
</comment>
<evidence type="ECO:0000313" key="4">
    <source>
        <dbReference type="EMBL" id="KAK3104997.1"/>
    </source>
</evidence>
<proteinExistence type="inferred from homology"/>